<keyword evidence="1" id="KW-0813">Transport</keyword>
<evidence type="ECO:0000256" key="1">
    <source>
        <dbReference type="ARBA" id="ARBA00022448"/>
    </source>
</evidence>
<reference evidence="2 3" key="1">
    <citation type="journal article" date="2020" name="IScience">
        <title>Genome Sequencing of the Endangered Kingdonia uniflora (Circaeasteraceae, Ranunculales) Reveals Potential Mechanisms of Evolutionary Specialization.</title>
        <authorList>
            <person name="Sun Y."/>
            <person name="Deng T."/>
            <person name="Zhang A."/>
            <person name="Moore M.J."/>
            <person name="Landis J.B."/>
            <person name="Lin N."/>
            <person name="Zhang H."/>
            <person name="Zhang X."/>
            <person name="Huang J."/>
            <person name="Zhang X."/>
            <person name="Sun H."/>
            <person name="Wang H."/>
        </authorList>
    </citation>
    <scope>NUCLEOTIDE SEQUENCE [LARGE SCALE GENOMIC DNA]</scope>
    <source>
        <strain evidence="2">TB1705</strain>
        <tissue evidence="2">Leaf</tissue>
    </source>
</reference>
<protein>
    <submittedName>
        <fullName evidence="2">Uncharacterized protein</fullName>
    </submittedName>
</protein>
<dbReference type="OrthoDB" id="66620at2759"/>
<accession>A0A7J7M412</accession>
<gene>
    <name evidence="2" type="ORF">GIB67_011218</name>
</gene>
<comment type="caution">
    <text evidence="2">The sequence shown here is derived from an EMBL/GenBank/DDBJ whole genome shotgun (WGS) entry which is preliminary data.</text>
</comment>
<keyword evidence="3" id="KW-1185">Reference proteome</keyword>
<proteinExistence type="predicted"/>
<dbReference type="SUPFAM" id="SSF52540">
    <property type="entry name" value="P-loop containing nucleoside triphosphate hydrolases"/>
    <property type="match status" value="1"/>
</dbReference>
<evidence type="ECO:0000313" key="3">
    <source>
        <dbReference type="Proteomes" id="UP000541444"/>
    </source>
</evidence>
<dbReference type="EMBL" id="JACGCM010001789">
    <property type="protein sequence ID" value="KAF6149609.1"/>
    <property type="molecule type" value="Genomic_DNA"/>
</dbReference>
<dbReference type="Proteomes" id="UP000541444">
    <property type="component" value="Unassembled WGS sequence"/>
</dbReference>
<feature type="non-terminal residue" evidence="2">
    <location>
        <position position="1"/>
    </location>
</feature>
<dbReference type="AlphaFoldDB" id="A0A7J7M412"/>
<name>A0A7J7M412_9MAGN</name>
<sequence length="166" mass="18661">ILGLEICADTMVGDEMVRGISGGQRKRVTTGEMLVGPAKVLFMDEISTGLDSSTTFQIGPREQVVEFFESMGFKYPVRKGVADFLQECHAIYNIYNLHFVVFLQYNQLNVLPELSEVHCLYPQPSKEDAGVESKLSSSDVREEVHVSYLNFYKDVLVFGRAFVIHG</sequence>
<dbReference type="Gene3D" id="3.40.50.300">
    <property type="entry name" value="P-loop containing nucleotide triphosphate hydrolases"/>
    <property type="match status" value="1"/>
</dbReference>
<organism evidence="2 3">
    <name type="scientific">Kingdonia uniflora</name>
    <dbReference type="NCBI Taxonomy" id="39325"/>
    <lineage>
        <taxon>Eukaryota</taxon>
        <taxon>Viridiplantae</taxon>
        <taxon>Streptophyta</taxon>
        <taxon>Embryophyta</taxon>
        <taxon>Tracheophyta</taxon>
        <taxon>Spermatophyta</taxon>
        <taxon>Magnoliopsida</taxon>
        <taxon>Ranunculales</taxon>
        <taxon>Circaeasteraceae</taxon>
        <taxon>Kingdonia</taxon>
    </lineage>
</organism>
<dbReference type="InterPro" id="IPR027417">
    <property type="entry name" value="P-loop_NTPase"/>
</dbReference>
<dbReference type="PANTHER" id="PTHR19241">
    <property type="entry name" value="ATP-BINDING CASSETTE TRANSPORTER"/>
    <property type="match status" value="1"/>
</dbReference>
<evidence type="ECO:0000313" key="2">
    <source>
        <dbReference type="EMBL" id="KAF6149609.1"/>
    </source>
</evidence>